<evidence type="ECO:0000313" key="3">
    <source>
        <dbReference type="Proteomes" id="UP000464865"/>
    </source>
</evidence>
<dbReference type="AlphaFoldDB" id="A0A7L5BMY3"/>
<gene>
    <name evidence="2" type="ORF">G3A56_20300</name>
</gene>
<protein>
    <submittedName>
        <fullName evidence="2">DUF2285 domain-containing protein</fullName>
    </submittedName>
</protein>
<organism evidence="2 3">
    <name type="scientific">Rhizobium oryzihabitans</name>
    <dbReference type="NCBI Taxonomy" id="2267833"/>
    <lineage>
        <taxon>Bacteria</taxon>
        <taxon>Pseudomonadati</taxon>
        <taxon>Pseudomonadota</taxon>
        <taxon>Alphaproteobacteria</taxon>
        <taxon>Hyphomicrobiales</taxon>
        <taxon>Rhizobiaceae</taxon>
        <taxon>Rhizobium/Agrobacterium group</taxon>
        <taxon>Rhizobium</taxon>
    </lineage>
</organism>
<dbReference type="RefSeq" id="WP_097143164.1">
    <property type="nucleotide sequence ID" value="NZ_CP048635.1"/>
</dbReference>
<feature type="domain" description="T6SS Transcription factor RovC-like DNA binding" evidence="1">
    <location>
        <begin position="54"/>
        <end position="156"/>
    </location>
</feature>
<dbReference type="EMBL" id="CP048635">
    <property type="protein sequence ID" value="QIB40239.1"/>
    <property type="molecule type" value="Genomic_DNA"/>
</dbReference>
<evidence type="ECO:0000313" key="2">
    <source>
        <dbReference type="EMBL" id="QIB40239.1"/>
    </source>
</evidence>
<reference evidence="2 3" key="1">
    <citation type="submission" date="2020-02" db="EMBL/GenBank/DDBJ databases">
        <title>Plant-Promoting Endophytic Bacterium Rhizobium oryzihabitans sp. nov., Isolated from the Root of Rice.</title>
        <authorList>
            <person name="zhao J."/>
            <person name="Zhang G."/>
        </authorList>
    </citation>
    <scope>NUCLEOTIDE SEQUENCE [LARGE SCALE GENOMIC DNA]</scope>
    <source>
        <strain evidence="2 3">M15</strain>
    </source>
</reference>
<dbReference type="KEGG" id="roy:G3A56_20300"/>
<dbReference type="Proteomes" id="UP000464865">
    <property type="component" value="Chromosome M15-12"/>
</dbReference>
<sequence length="161" mass="17975">MSLASGDSAAAEDFIRAHSFDRIDALHLRIDVAGERLEVTRIDAPSGGILVAVLILDAAALDRLHALSRFCAMLFRRRVPTDMRLTSQRRRRIRQMLRAFDARLDGATYREIAIAIYGDARIAAEPWKTSSLRDAVIGLVEGSFAMTSGGYLQLLRHRHRS</sequence>
<dbReference type="InterPro" id="IPR018754">
    <property type="entry name" value="RovC-like_DNA-bd"/>
</dbReference>
<accession>A0A7L5BMY3</accession>
<keyword evidence="3" id="KW-1185">Reference proteome</keyword>
<name>A0A7L5BMY3_9HYPH</name>
<dbReference type="Pfam" id="PF10074">
    <property type="entry name" value="RovC_DNA-bd"/>
    <property type="match status" value="1"/>
</dbReference>
<evidence type="ECO:0000259" key="1">
    <source>
        <dbReference type="Pfam" id="PF10074"/>
    </source>
</evidence>
<proteinExistence type="predicted"/>